<organism evidence="2 3">
    <name type="scientific">Polarella glacialis</name>
    <name type="common">Dinoflagellate</name>
    <dbReference type="NCBI Taxonomy" id="89957"/>
    <lineage>
        <taxon>Eukaryota</taxon>
        <taxon>Sar</taxon>
        <taxon>Alveolata</taxon>
        <taxon>Dinophyceae</taxon>
        <taxon>Suessiales</taxon>
        <taxon>Suessiaceae</taxon>
        <taxon>Polarella</taxon>
    </lineage>
</organism>
<name>A0A813M172_POLGL</name>
<evidence type="ECO:0000256" key="1">
    <source>
        <dbReference type="SAM" id="MobiDB-lite"/>
    </source>
</evidence>
<protein>
    <submittedName>
        <fullName evidence="2">Uncharacterized protein</fullName>
    </submittedName>
</protein>
<evidence type="ECO:0000313" key="3">
    <source>
        <dbReference type="Proteomes" id="UP000626109"/>
    </source>
</evidence>
<proteinExistence type="predicted"/>
<reference evidence="2" key="1">
    <citation type="submission" date="2021-02" db="EMBL/GenBank/DDBJ databases">
        <authorList>
            <person name="Dougan E. K."/>
            <person name="Rhodes N."/>
            <person name="Thang M."/>
            <person name="Chan C."/>
        </authorList>
    </citation>
    <scope>NUCLEOTIDE SEQUENCE</scope>
</reference>
<gene>
    <name evidence="2" type="ORF">PGLA2088_LOCUS51686</name>
</gene>
<dbReference type="EMBL" id="CAJNNW010037704">
    <property type="protein sequence ID" value="CAE8744022.1"/>
    <property type="molecule type" value="Genomic_DNA"/>
</dbReference>
<sequence length="246" mass="27028">MEAAPSDVAAGEVRLTLAGAVFDQRGSLTLSAYSDLRGLFPASGALDKWEDHPGCLPEEVANLEGVRHWCDARALKVDKQGKPMSGEGWIAIRPRGCPAKPSERWFNRKAWGSWRLCFLLARQQHLVWTRQWYGDVVPSVPSAPEALPEESLTGASQICSELPVAAEDACESASLIDQLRQRQRLRQDITTSADVSHPSPKCEGTTRTTAVAGDKKKSTGKRSCLLDEGTNPQVLQELPKRRRSKV</sequence>
<dbReference type="Proteomes" id="UP000626109">
    <property type="component" value="Unassembled WGS sequence"/>
</dbReference>
<evidence type="ECO:0000313" key="2">
    <source>
        <dbReference type="EMBL" id="CAE8744022.1"/>
    </source>
</evidence>
<feature type="region of interest" description="Disordered" evidence="1">
    <location>
        <begin position="189"/>
        <end position="246"/>
    </location>
</feature>
<comment type="caution">
    <text evidence="2">The sequence shown here is derived from an EMBL/GenBank/DDBJ whole genome shotgun (WGS) entry which is preliminary data.</text>
</comment>
<dbReference type="AlphaFoldDB" id="A0A813M172"/>
<accession>A0A813M172</accession>